<evidence type="ECO:0000256" key="5">
    <source>
        <dbReference type="PIRNR" id="PIRNR005426"/>
    </source>
</evidence>
<organism evidence="7 8">
    <name type="scientific">Neptunomonas antarctica</name>
    <dbReference type="NCBI Taxonomy" id="619304"/>
    <lineage>
        <taxon>Bacteria</taxon>
        <taxon>Pseudomonadati</taxon>
        <taxon>Pseudomonadota</taxon>
        <taxon>Gammaproteobacteria</taxon>
        <taxon>Oceanospirillales</taxon>
        <taxon>Oceanospirillaceae</taxon>
        <taxon>Neptunomonas</taxon>
    </lineage>
</organism>
<dbReference type="InterPro" id="IPR029479">
    <property type="entry name" value="Nitroreductase"/>
</dbReference>
<evidence type="ECO:0000256" key="3">
    <source>
        <dbReference type="ARBA" id="ARBA00022643"/>
    </source>
</evidence>
<dbReference type="PIRSF" id="PIRSF005426">
    <property type="entry name" value="Frp"/>
    <property type="match status" value="1"/>
</dbReference>
<reference evidence="8" key="1">
    <citation type="submission" date="2017-01" db="EMBL/GenBank/DDBJ databases">
        <authorList>
            <person name="Varghese N."/>
            <person name="Submissions S."/>
        </authorList>
    </citation>
    <scope>NUCLEOTIDE SEQUENCE [LARGE SCALE GENOMIC DNA]</scope>
    <source>
        <strain evidence="8">DSM 22306</strain>
    </source>
</reference>
<dbReference type="CDD" id="cd02146">
    <property type="entry name" value="NfsA-like"/>
    <property type="match status" value="1"/>
</dbReference>
<dbReference type="GO" id="GO:0016491">
    <property type="term" value="F:oxidoreductase activity"/>
    <property type="evidence" value="ECO:0007669"/>
    <property type="project" value="UniProtKB-UniRule"/>
</dbReference>
<keyword evidence="4 5" id="KW-0560">Oxidoreductase</keyword>
<gene>
    <name evidence="7" type="ORF">SAMN05421760_10574</name>
</gene>
<dbReference type="RefSeq" id="WP_054340134.1">
    <property type="nucleotide sequence ID" value="NZ_FTOE01000005.1"/>
</dbReference>
<dbReference type="PANTHER" id="PTHR43425:SF2">
    <property type="entry name" value="OXYGEN-INSENSITIVE NADPH NITROREDUCTASE"/>
    <property type="match status" value="1"/>
</dbReference>
<evidence type="ECO:0000313" key="8">
    <source>
        <dbReference type="Proteomes" id="UP000185999"/>
    </source>
</evidence>
<evidence type="ECO:0000256" key="4">
    <source>
        <dbReference type="ARBA" id="ARBA00023002"/>
    </source>
</evidence>
<keyword evidence="2 5" id="KW-0285">Flavoprotein</keyword>
<evidence type="ECO:0000313" key="7">
    <source>
        <dbReference type="EMBL" id="SIS79852.1"/>
    </source>
</evidence>
<dbReference type="STRING" id="619304.SAMN05421760_10574"/>
<dbReference type="Gene3D" id="3.40.109.10">
    <property type="entry name" value="NADH Oxidase"/>
    <property type="match status" value="1"/>
</dbReference>
<name>A0A1N7M1C1_9GAMM</name>
<dbReference type="PANTHER" id="PTHR43425">
    <property type="entry name" value="OXYGEN-INSENSITIVE NADPH NITROREDUCTASE"/>
    <property type="match status" value="1"/>
</dbReference>
<proteinExistence type="inferred from homology"/>
<dbReference type="NCBIfam" id="NF008033">
    <property type="entry name" value="PRK10765.1"/>
    <property type="match status" value="1"/>
</dbReference>
<dbReference type="InterPro" id="IPR016446">
    <property type="entry name" value="Flavin_OxRdtase_Frp"/>
</dbReference>
<dbReference type="OrthoDB" id="3181400at2"/>
<feature type="domain" description="Nitroreductase" evidence="6">
    <location>
        <begin position="10"/>
        <end position="163"/>
    </location>
</feature>
<accession>A0A1N7M1C1</accession>
<dbReference type="Pfam" id="PF00881">
    <property type="entry name" value="Nitroreductase"/>
    <property type="match status" value="1"/>
</dbReference>
<evidence type="ECO:0000259" key="6">
    <source>
        <dbReference type="Pfam" id="PF00881"/>
    </source>
</evidence>
<dbReference type="SUPFAM" id="SSF55469">
    <property type="entry name" value="FMN-dependent nitroreductase-like"/>
    <property type="match status" value="1"/>
</dbReference>
<dbReference type="EMBL" id="FTOE01000005">
    <property type="protein sequence ID" value="SIS79852.1"/>
    <property type="molecule type" value="Genomic_DNA"/>
</dbReference>
<keyword evidence="5" id="KW-0521">NADP</keyword>
<protein>
    <submittedName>
        <fullName evidence="7">Nitroreductase</fullName>
    </submittedName>
</protein>
<sequence>MNPTIDLLNSHRSIRAFTEQPVSQEIINTLVSSGQSAATSSFIQACTVIQIEDKSKRSKLAECAGNQKYVEQAPVFLVFCADMQRHKLACEMHDEEMMSGFTEQFTTATLDCGLFAQNVAIAAESLGLGVVYIGGIRNKIADVSDLLDLPDLVYPVFGMCIGYPDQAPEVKPRLPLAVVLKKDSYINVQDSTLMADYDNIIREYYRSRTGGNKEMSWSEQISGMLTKEARPHMLSYLQSRGYLLK</sequence>
<keyword evidence="3 5" id="KW-0288">FMN</keyword>
<dbReference type="AlphaFoldDB" id="A0A1N7M1C1"/>
<dbReference type="InterPro" id="IPR000415">
    <property type="entry name" value="Nitroreductase-like"/>
</dbReference>
<evidence type="ECO:0000256" key="1">
    <source>
        <dbReference type="ARBA" id="ARBA00008366"/>
    </source>
</evidence>
<keyword evidence="8" id="KW-1185">Reference proteome</keyword>
<evidence type="ECO:0000256" key="2">
    <source>
        <dbReference type="ARBA" id="ARBA00022630"/>
    </source>
</evidence>
<comment type="similarity">
    <text evidence="1 5">Belongs to the flavin oxidoreductase frp family.</text>
</comment>
<dbReference type="Proteomes" id="UP000185999">
    <property type="component" value="Unassembled WGS sequence"/>
</dbReference>